<feature type="compositionally biased region" description="Basic and acidic residues" evidence="1">
    <location>
        <begin position="85"/>
        <end position="99"/>
    </location>
</feature>
<name>A0A392S4G4_9FABA</name>
<keyword evidence="3" id="KW-1185">Reference proteome</keyword>
<feature type="region of interest" description="Disordered" evidence="1">
    <location>
        <begin position="34"/>
        <end position="99"/>
    </location>
</feature>
<evidence type="ECO:0000256" key="1">
    <source>
        <dbReference type="SAM" id="MobiDB-lite"/>
    </source>
</evidence>
<evidence type="ECO:0000313" key="2">
    <source>
        <dbReference type="EMBL" id="MCI42910.1"/>
    </source>
</evidence>
<comment type="caution">
    <text evidence="2">The sequence shown here is derived from an EMBL/GenBank/DDBJ whole genome shotgun (WGS) entry which is preliminary data.</text>
</comment>
<evidence type="ECO:0000313" key="3">
    <source>
        <dbReference type="Proteomes" id="UP000265520"/>
    </source>
</evidence>
<protein>
    <submittedName>
        <fullName evidence="2">Uncharacterized protein</fullName>
    </submittedName>
</protein>
<organism evidence="2 3">
    <name type="scientific">Trifolium medium</name>
    <dbReference type="NCBI Taxonomy" id="97028"/>
    <lineage>
        <taxon>Eukaryota</taxon>
        <taxon>Viridiplantae</taxon>
        <taxon>Streptophyta</taxon>
        <taxon>Embryophyta</taxon>
        <taxon>Tracheophyta</taxon>
        <taxon>Spermatophyta</taxon>
        <taxon>Magnoliopsida</taxon>
        <taxon>eudicotyledons</taxon>
        <taxon>Gunneridae</taxon>
        <taxon>Pentapetalae</taxon>
        <taxon>rosids</taxon>
        <taxon>fabids</taxon>
        <taxon>Fabales</taxon>
        <taxon>Fabaceae</taxon>
        <taxon>Papilionoideae</taxon>
        <taxon>50 kb inversion clade</taxon>
        <taxon>NPAAA clade</taxon>
        <taxon>Hologalegina</taxon>
        <taxon>IRL clade</taxon>
        <taxon>Trifolieae</taxon>
        <taxon>Trifolium</taxon>
    </lineage>
</organism>
<dbReference type="AlphaFoldDB" id="A0A392S4G4"/>
<feature type="non-terminal residue" evidence="2">
    <location>
        <position position="99"/>
    </location>
</feature>
<proteinExistence type="predicted"/>
<dbReference type="Proteomes" id="UP000265520">
    <property type="component" value="Unassembled WGS sequence"/>
</dbReference>
<feature type="compositionally biased region" description="Basic residues" evidence="1">
    <location>
        <begin position="34"/>
        <end position="45"/>
    </location>
</feature>
<accession>A0A392S4G4</accession>
<dbReference type="EMBL" id="LXQA010310583">
    <property type="protein sequence ID" value="MCI42910.1"/>
    <property type="molecule type" value="Genomic_DNA"/>
</dbReference>
<reference evidence="2 3" key="1">
    <citation type="journal article" date="2018" name="Front. Plant Sci.">
        <title>Red Clover (Trifolium pratense) and Zigzag Clover (T. medium) - A Picture of Genomic Similarities and Differences.</title>
        <authorList>
            <person name="Dluhosova J."/>
            <person name="Istvanek J."/>
            <person name="Nedelnik J."/>
            <person name="Repkova J."/>
        </authorList>
    </citation>
    <scope>NUCLEOTIDE SEQUENCE [LARGE SCALE GENOMIC DNA]</scope>
    <source>
        <strain evidence="3">cv. 10/8</strain>
        <tissue evidence="2">Leaf</tissue>
    </source>
</reference>
<sequence length="99" mass="11170">TSESVKEKVVKEKVVAEKVDVVVAEKADAVIAKKPKKKDLKRKPSGIRIDEGRSKLKHDKARKEDDSSTESDDVVPMSQKLKQKTSKDFAKEMNKQFSK</sequence>
<feature type="non-terminal residue" evidence="2">
    <location>
        <position position="1"/>
    </location>
</feature>